<reference evidence="2" key="1">
    <citation type="submission" date="2025-08" db="UniProtKB">
        <authorList>
            <consortium name="RefSeq"/>
        </authorList>
    </citation>
    <scope>IDENTIFICATION</scope>
    <source>
        <tissue evidence="2">Muscle</tissue>
    </source>
</reference>
<sequence>YSSFLLCARVPHWLDDDGLEPTGASLGSQWTSNFDARRIWPSVSYRFSPVRGVIMDVLDKTKGLGLLLFLILVDPSVVAPQSRMEWLDEDPIEADYEVVYPKVHRLNRDRRSLDKAEVLMTLRKNNTILYIQLYPNTDLTNSNLTVSIMREDGTSQSFQPIVLSSDEPCLFTGRIINDKGGKVALSTCDDEGKMYGVVSTPDGAYILQPVSEKVRRSVDSNDNVYPHALIRHSNEDSFCGLDGI</sequence>
<organism evidence="1 2">
    <name type="scientific">Limulus polyphemus</name>
    <name type="common">Atlantic horseshoe crab</name>
    <dbReference type="NCBI Taxonomy" id="6850"/>
    <lineage>
        <taxon>Eukaryota</taxon>
        <taxon>Metazoa</taxon>
        <taxon>Ecdysozoa</taxon>
        <taxon>Arthropoda</taxon>
        <taxon>Chelicerata</taxon>
        <taxon>Merostomata</taxon>
        <taxon>Xiphosura</taxon>
        <taxon>Limulidae</taxon>
        <taxon>Limulus</taxon>
    </lineage>
</organism>
<dbReference type="RefSeq" id="XP_013792879.1">
    <property type="nucleotide sequence ID" value="XM_013937425.1"/>
</dbReference>
<keyword evidence="1" id="KW-1185">Reference proteome</keyword>
<gene>
    <name evidence="2" type="primary">LOC106476800</name>
</gene>
<feature type="non-terminal residue" evidence="2">
    <location>
        <position position="1"/>
    </location>
</feature>
<accession>A0ABM1C249</accession>
<evidence type="ECO:0000313" key="1">
    <source>
        <dbReference type="Proteomes" id="UP000694941"/>
    </source>
</evidence>
<dbReference type="Proteomes" id="UP000694941">
    <property type="component" value="Unplaced"/>
</dbReference>
<name>A0ABM1C249_LIMPO</name>
<evidence type="ECO:0000313" key="2">
    <source>
        <dbReference type="RefSeq" id="XP_013792879.1"/>
    </source>
</evidence>
<dbReference type="GeneID" id="106476800"/>
<protein>
    <submittedName>
        <fullName evidence="2">Uncharacterized protein LOC106476800</fullName>
    </submittedName>
</protein>
<proteinExistence type="predicted"/>
<feature type="non-terminal residue" evidence="2">
    <location>
        <position position="244"/>
    </location>
</feature>